<dbReference type="AlphaFoldDB" id="A0A3M5G9E8"/>
<keyword evidence="2" id="KW-0456">Lyase</keyword>
<dbReference type="GO" id="GO:0008153">
    <property type="term" value="P:4-aminobenzoate biosynthetic process"/>
    <property type="evidence" value="ECO:0007669"/>
    <property type="project" value="TreeGrafter"/>
</dbReference>
<dbReference type="Gene3D" id="3.20.10.10">
    <property type="entry name" value="D-amino Acid Aminotransferase, subunit A, domain 2"/>
    <property type="match status" value="1"/>
</dbReference>
<organism evidence="2 3">
    <name type="scientific">Pseudomonas savastanoi</name>
    <name type="common">Pseudomonas syringae pv. savastanoi</name>
    <dbReference type="NCBI Taxonomy" id="29438"/>
    <lineage>
        <taxon>Bacteria</taxon>
        <taxon>Pseudomonadati</taxon>
        <taxon>Pseudomonadota</taxon>
        <taxon>Gammaproteobacteria</taxon>
        <taxon>Pseudomonadales</taxon>
        <taxon>Pseudomonadaceae</taxon>
        <taxon>Pseudomonas</taxon>
    </lineage>
</organism>
<dbReference type="SUPFAM" id="SSF56752">
    <property type="entry name" value="D-aminoacid aminotransferase-like PLP-dependent enzymes"/>
    <property type="match status" value="1"/>
</dbReference>
<dbReference type="InterPro" id="IPR036038">
    <property type="entry name" value="Aminotransferase-like"/>
</dbReference>
<accession>A0A3M5G9E8</accession>
<proteinExistence type="inferred from homology"/>
<dbReference type="Proteomes" id="UP000268887">
    <property type="component" value="Unassembled WGS sequence"/>
</dbReference>
<dbReference type="InterPro" id="IPR001544">
    <property type="entry name" value="Aminotrans_IV"/>
</dbReference>
<dbReference type="EMBL" id="RBSV01000167">
    <property type="protein sequence ID" value="RMS83226.1"/>
    <property type="molecule type" value="Genomic_DNA"/>
</dbReference>
<comment type="caution">
    <text evidence="2">The sequence shown here is derived from an EMBL/GenBank/DDBJ whole genome shotgun (WGS) entry which is preliminary data.</text>
</comment>
<evidence type="ECO:0000313" key="2">
    <source>
        <dbReference type="EMBL" id="RMS83226.1"/>
    </source>
</evidence>
<dbReference type="GO" id="GO:0008696">
    <property type="term" value="F:4-amino-4-deoxychorismate lyase activity"/>
    <property type="evidence" value="ECO:0007669"/>
    <property type="project" value="TreeGrafter"/>
</dbReference>
<dbReference type="Pfam" id="PF01063">
    <property type="entry name" value="Aminotran_4"/>
    <property type="match status" value="1"/>
</dbReference>
<name>A0A3M5G9E8_PSESS</name>
<evidence type="ECO:0000256" key="1">
    <source>
        <dbReference type="ARBA" id="ARBA00009320"/>
    </source>
</evidence>
<dbReference type="PANTHER" id="PTHR42743:SF2">
    <property type="entry name" value="AMINODEOXYCHORISMATE LYASE"/>
    <property type="match status" value="1"/>
</dbReference>
<gene>
    <name evidence="2" type="ORF">ALP60_02775</name>
</gene>
<evidence type="ECO:0000313" key="3">
    <source>
        <dbReference type="Proteomes" id="UP000268887"/>
    </source>
</evidence>
<dbReference type="PANTHER" id="PTHR42743">
    <property type="entry name" value="AMINO-ACID AMINOTRANSFERASE"/>
    <property type="match status" value="1"/>
</dbReference>
<sequence>MLARSEWSDSEHAEGLMRDTSGRLIEGVYSNLFLVSQGRLLTADLSRCGVAGVMRAELLDQARNLGLVVDIRDLHLSDLESADEVFLCNSVYGVWPVRGFTVLSWPVGPLTRKLQGIARTLLDI</sequence>
<dbReference type="GO" id="GO:0005829">
    <property type="term" value="C:cytosol"/>
    <property type="evidence" value="ECO:0007669"/>
    <property type="project" value="TreeGrafter"/>
</dbReference>
<dbReference type="InterPro" id="IPR043132">
    <property type="entry name" value="BCAT-like_C"/>
</dbReference>
<reference evidence="2 3" key="1">
    <citation type="submission" date="2018-08" db="EMBL/GenBank/DDBJ databases">
        <title>Recombination of ecologically and evolutionarily significant loci maintains genetic cohesion in the Pseudomonas syringae species complex.</title>
        <authorList>
            <person name="Dillon M."/>
            <person name="Thakur S."/>
            <person name="Almeida R.N.D."/>
            <person name="Weir B.S."/>
            <person name="Guttman D.S."/>
        </authorList>
    </citation>
    <scope>NUCLEOTIDE SEQUENCE [LARGE SCALE GENOMIC DNA]</scope>
    <source>
        <strain evidence="2 3">ICMP 13927</strain>
    </source>
</reference>
<comment type="similarity">
    <text evidence="1">Belongs to the class-IV pyridoxal-phosphate-dependent aminotransferase family.</text>
</comment>
<protein>
    <submittedName>
        <fullName evidence="2">4-amino-4-deoxychorismate lyase</fullName>
    </submittedName>
</protein>
<dbReference type="InterPro" id="IPR050571">
    <property type="entry name" value="Class-IV_PLP-Dep_Aminotrnsfr"/>
</dbReference>